<evidence type="ECO:0000313" key="3">
    <source>
        <dbReference type="Proteomes" id="UP001438953"/>
    </source>
</evidence>
<comment type="caution">
    <text evidence="2">The sequence shown here is derived from an EMBL/GenBank/DDBJ whole genome shotgun (WGS) entry which is preliminary data.</text>
</comment>
<reference evidence="2 3" key="1">
    <citation type="submission" date="2024-01" db="EMBL/GenBank/DDBJ databases">
        <authorList>
            <person name="Deng Y."/>
            <person name="Su J."/>
        </authorList>
    </citation>
    <scope>NUCLEOTIDE SEQUENCE [LARGE SCALE GENOMIC DNA]</scope>
    <source>
        <strain evidence="2 3">CPCC 100088</strain>
    </source>
</reference>
<dbReference type="EMBL" id="JAYWLC010000003">
    <property type="protein sequence ID" value="MER5171258.1"/>
    <property type="molecule type" value="Genomic_DNA"/>
</dbReference>
<gene>
    <name evidence="2" type="ORF">VSX56_05655</name>
</gene>
<keyword evidence="1" id="KW-0732">Signal</keyword>
<evidence type="ECO:0000256" key="1">
    <source>
        <dbReference type="SAM" id="SignalP"/>
    </source>
</evidence>
<reference evidence="2 3" key="2">
    <citation type="submission" date="2024-06" db="EMBL/GenBank/DDBJ databases">
        <title>Thioclava kandeliae sp. nov. from a rhizosphere soil sample of Kandelia candel in a mangrove.</title>
        <authorList>
            <person name="Mu T."/>
        </authorList>
    </citation>
    <scope>NUCLEOTIDE SEQUENCE [LARGE SCALE GENOMIC DNA]</scope>
    <source>
        <strain evidence="2 3">CPCC 100088</strain>
    </source>
</reference>
<name>A0ABV1SED9_9RHOB</name>
<feature type="chain" id="PRO_5045846613" evidence="1">
    <location>
        <begin position="28"/>
        <end position="720"/>
    </location>
</feature>
<dbReference type="InterPro" id="IPR010344">
    <property type="entry name" value="YbjH"/>
</dbReference>
<dbReference type="RefSeq" id="WP_350935493.1">
    <property type="nucleotide sequence ID" value="NZ_JAYWLC010000003.1"/>
</dbReference>
<organism evidence="2 3">
    <name type="scientific">Thioclava kandeliae</name>
    <dbReference type="NCBI Taxonomy" id="3070818"/>
    <lineage>
        <taxon>Bacteria</taxon>
        <taxon>Pseudomonadati</taxon>
        <taxon>Pseudomonadota</taxon>
        <taxon>Alphaproteobacteria</taxon>
        <taxon>Rhodobacterales</taxon>
        <taxon>Paracoccaceae</taxon>
        <taxon>Thioclava</taxon>
    </lineage>
</organism>
<feature type="signal peptide" evidence="1">
    <location>
        <begin position="1"/>
        <end position="27"/>
    </location>
</feature>
<protein>
    <submittedName>
        <fullName evidence="2">YjbH domain-containing protein</fullName>
    </submittedName>
</protein>
<sequence length="720" mass="79603">MSISQRSAWRRTLLAALLCGASFPVWAQDGSDITYSQPQAPSLNMYGVPGVLDMPSAEMLPDGQAAFSYSYAGGISRYNMTFQAFPWLSATFRYSGIQDLDLYGFDTYYDRSFDLRLRLLKEGHYAPAVTLGLQDIAGTGLNASEYIVAGKHFTTPGLSPSGEGQLHVTAGLGWGRLGSMGAFTSTGSRPSYDSSSSGGQLSADQWFRGDVAPFAGIEWDSGQNWSLKAEYSSDAYVTETEKSDVFKRKSSFNFGGEYQVSDTTRIGAYYLYGSIVGVSAQFQLNPRHEITPLVIAAPDPVPPRRDWAEESDWDPSWAQSETSRSKLFEDLKTALANDGILIESLTLHARSVDIRYRNPRYQADTLAVGRIARILARYLPATVETFRIVPMVDGMAASAVTISRTTLEDTEYLPDATDAVWAGATVGDAPAVGADAQINGDLYPKFSWALTPYTKTSYFDPSEPFRLDVGAQLAATWQFSQGWKLAGAVRQRVWGNIKDGRLSNSVLPHVRTDQTAYAQEDTTLKNLYLQHNWKMAPDIYARASAGLFEEMYGGVSGEVLWKQADNPLAFGAELNYVKQRDYDQLFDFRDYDVVTGHVSAYYRFEDYLLEVDAGRYLAGDYGATVSLDRIFDNGWSVGAFATVTDVSSEEFGEGSFDKGVRFSVPIAWLTGDPNRSSYGMTIRPTQRDGGQRVYVPGRLYEDIRGKDNTSLTKQKAGFWQ</sequence>
<keyword evidence="3" id="KW-1185">Reference proteome</keyword>
<proteinExistence type="predicted"/>
<dbReference type="Proteomes" id="UP001438953">
    <property type="component" value="Unassembled WGS sequence"/>
</dbReference>
<dbReference type="Pfam" id="PF06082">
    <property type="entry name" value="YjbH"/>
    <property type="match status" value="1"/>
</dbReference>
<accession>A0ABV1SED9</accession>
<evidence type="ECO:0000313" key="2">
    <source>
        <dbReference type="EMBL" id="MER5171258.1"/>
    </source>
</evidence>